<dbReference type="Proteomes" id="UP000297814">
    <property type="component" value="Unassembled WGS sequence"/>
</dbReference>
<comment type="caution">
    <text evidence="3">The sequence shown here is derived from an EMBL/GenBank/DDBJ whole genome shotgun (WGS) entry which is preliminary data.</text>
</comment>
<dbReference type="PANTHER" id="PTHR35391:SF5">
    <property type="entry name" value="DUF6590 DOMAIN-CONTAINING PROTEIN"/>
    <property type="match status" value="1"/>
</dbReference>
<keyword evidence="4" id="KW-1185">Reference proteome</keyword>
<proteinExistence type="predicted"/>
<gene>
    <name evidence="3" type="ORF">BHYA_0139g00260</name>
</gene>
<feature type="compositionally biased region" description="Polar residues" evidence="1">
    <location>
        <begin position="380"/>
        <end position="390"/>
    </location>
</feature>
<evidence type="ECO:0000256" key="1">
    <source>
        <dbReference type="SAM" id="MobiDB-lite"/>
    </source>
</evidence>
<organism evidence="3 4">
    <name type="scientific">Botrytis hyacinthi</name>
    <dbReference type="NCBI Taxonomy" id="278943"/>
    <lineage>
        <taxon>Eukaryota</taxon>
        <taxon>Fungi</taxon>
        <taxon>Dikarya</taxon>
        <taxon>Ascomycota</taxon>
        <taxon>Pezizomycotina</taxon>
        <taxon>Leotiomycetes</taxon>
        <taxon>Helotiales</taxon>
        <taxon>Sclerotiniaceae</taxon>
        <taxon>Botrytis</taxon>
    </lineage>
</organism>
<dbReference type="PANTHER" id="PTHR35391">
    <property type="entry name" value="C2H2-TYPE DOMAIN-CONTAINING PROTEIN-RELATED"/>
    <property type="match status" value="1"/>
</dbReference>
<evidence type="ECO:0000259" key="2">
    <source>
        <dbReference type="Pfam" id="PF20233"/>
    </source>
</evidence>
<feature type="region of interest" description="Disordered" evidence="1">
    <location>
        <begin position="380"/>
        <end position="412"/>
    </location>
</feature>
<evidence type="ECO:0000313" key="4">
    <source>
        <dbReference type="Proteomes" id="UP000297814"/>
    </source>
</evidence>
<name>A0A4Z1GL33_9HELO</name>
<protein>
    <recommendedName>
        <fullName evidence="2">DUF6590 domain-containing protein</fullName>
    </recommendedName>
</protein>
<dbReference type="InterPro" id="IPR046497">
    <property type="entry name" value="DUF6590"/>
</dbReference>
<dbReference type="EMBL" id="PQXK01000139">
    <property type="protein sequence ID" value="TGO35979.1"/>
    <property type="molecule type" value="Genomic_DNA"/>
</dbReference>
<sequence>MSYLASKGKRSDQSTPWSDWIWLEEQGYWYAHRTNAEGDEEYEYRYPDKPENRAATPRTSGLTDAYKIPQTNDYNTFDHDATPRPFYAAPVPIHDDYGSPDSIVQHYGTASTDHSNLTRPSGYSSSSNVTWQPNADAGSSSIDATARAFGDMILTTPRILPTGAFEPEVSEAIANVKHISKAPNTGNAETLDPRYKVYGGLIRQDDFWKVGRVFMMLWTEPAQPKVPVTGGTRNGSHFSTTFLGQQAYSEIRRFVVLIKGHGNSVCCPIQTYSGQATLKPNLPAPERHTIIHTTPQAPGMHSRVASNGELEYENLILDPIQVDSERRHEPEGLLNSLSRLNYSKVYTVEHYVRVLNIGMVSSNSIGVFLYQSGWSPGIQTVESQRPGSNVQHRRTSGHSSNNHRSRHSHRHK</sequence>
<accession>A0A4Z1GL33</accession>
<feature type="region of interest" description="Disordered" evidence="1">
    <location>
        <begin position="49"/>
        <end position="70"/>
    </location>
</feature>
<feature type="domain" description="DUF6590" evidence="2">
    <location>
        <begin position="206"/>
        <end position="367"/>
    </location>
</feature>
<reference evidence="3 4" key="1">
    <citation type="submission" date="2017-12" db="EMBL/GenBank/DDBJ databases">
        <title>Comparative genomics of Botrytis spp.</title>
        <authorList>
            <person name="Valero-Jimenez C.A."/>
            <person name="Tapia P."/>
            <person name="Veloso J."/>
            <person name="Silva-Moreno E."/>
            <person name="Staats M."/>
            <person name="Valdes J.H."/>
            <person name="Van Kan J.A.L."/>
        </authorList>
    </citation>
    <scope>NUCLEOTIDE SEQUENCE [LARGE SCALE GENOMIC DNA]</scope>
    <source>
        <strain evidence="3 4">Bh0001</strain>
    </source>
</reference>
<dbReference type="Pfam" id="PF20233">
    <property type="entry name" value="DUF6590"/>
    <property type="match status" value="1"/>
</dbReference>
<dbReference type="AlphaFoldDB" id="A0A4Z1GL33"/>
<feature type="compositionally biased region" description="Basic residues" evidence="1">
    <location>
        <begin position="391"/>
        <end position="412"/>
    </location>
</feature>
<evidence type="ECO:0000313" key="3">
    <source>
        <dbReference type="EMBL" id="TGO35979.1"/>
    </source>
</evidence>